<evidence type="ECO:0000313" key="5">
    <source>
        <dbReference type="Proteomes" id="UP000283895"/>
    </source>
</evidence>
<dbReference type="GO" id="GO:0006888">
    <property type="term" value="P:endoplasmic reticulum to Golgi vesicle-mediated transport"/>
    <property type="evidence" value="ECO:0007669"/>
    <property type="project" value="TreeGrafter"/>
</dbReference>
<evidence type="ECO:0000313" key="4">
    <source>
        <dbReference type="EMBL" id="ROW05668.1"/>
    </source>
</evidence>
<dbReference type="PROSITE" id="PS50086">
    <property type="entry name" value="TBC_RABGAP"/>
    <property type="match status" value="1"/>
</dbReference>
<feature type="region of interest" description="Disordered" evidence="2">
    <location>
        <begin position="1"/>
        <end position="104"/>
    </location>
</feature>
<dbReference type="Proteomes" id="UP000283895">
    <property type="component" value="Unassembled WGS sequence"/>
</dbReference>
<keyword evidence="1" id="KW-0343">GTPase activation</keyword>
<dbReference type="FunFam" id="1.10.472.80:FF:000060">
    <property type="entry name" value="TBC domain protein, putative"/>
    <property type="match status" value="1"/>
</dbReference>
<dbReference type="AlphaFoldDB" id="A0A423WQC4"/>
<dbReference type="InterPro" id="IPR035969">
    <property type="entry name" value="Rab-GAP_TBC_sf"/>
</dbReference>
<feature type="compositionally biased region" description="Acidic residues" evidence="2">
    <location>
        <begin position="73"/>
        <end position="85"/>
    </location>
</feature>
<protein>
    <recommendedName>
        <fullName evidence="3">Rab-GAP TBC domain-containing protein</fullName>
    </recommendedName>
</protein>
<comment type="caution">
    <text evidence="4">The sequence shown here is derived from an EMBL/GenBank/DDBJ whole genome shotgun (WGS) entry which is preliminary data.</text>
</comment>
<evidence type="ECO:0000256" key="1">
    <source>
        <dbReference type="ARBA" id="ARBA00022468"/>
    </source>
</evidence>
<feature type="domain" description="Rab-GAP TBC" evidence="3">
    <location>
        <begin position="137"/>
        <end position="344"/>
    </location>
</feature>
<keyword evidence="5" id="KW-1185">Reference proteome</keyword>
<dbReference type="SUPFAM" id="SSF47923">
    <property type="entry name" value="Ypt/Rab-GAP domain of gyp1p"/>
    <property type="match status" value="2"/>
</dbReference>
<dbReference type="PANTHER" id="PTHR20913:SF7">
    <property type="entry name" value="RE60063P"/>
    <property type="match status" value="1"/>
</dbReference>
<dbReference type="Gene3D" id="1.10.472.80">
    <property type="entry name" value="Ypt/Rab-GAP domain of gyp1p, domain 3"/>
    <property type="match status" value="1"/>
</dbReference>
<dbReference type="PANTHER" id="PTHR20913">
    <property type="entry name" value="TBC1 DOMAIN FAMILY MEMBER 20/GTPASE"/>
    <property type="match status" value="1"/>
</dbReference>
<sequence length="507" mass="57278">MATEEEHPAMEHEDFIKKEEEEEKVELDEGTKEEHPVTGREEVIKKEEEEEESKVDQGTPQPLDSPATKQEEIKDEEDEAEEEEDQSKPQPLDSPVIDKEAEAKAQIYSAKRDKILDACRRRDIEELQSLAESPGGFLTDGLRQQAWPVLLGVPVRFPSDDAGEKPSKPAEDDIIRLAASDPDYASWKSLPPHSEEGQVQLDVDRAFVYYPDYHDDDERAHQKDELSALILSVLRRHPYLSYFQGYHDICQVLLLVLPPALRSPAMARLSALRIRDFMLPNLKAAISQLRLIPDILRAADPKLWHHLSQTEPFFALSGTLTMYAHDIESLGEITRLFDVLLAREPVFSVYMFAQIVLNRRAELFDTPADEPEMLHSILAKLPRTLDLDALVADTSALAARHPPEALASWRSGISPSSVLKTARSTRACAGQSVDVGEYYFARQVLELQRAETRERLVKMAWRYRRPAAAVGFAVAFGVLAYWMRKSSLSAGSLGYMVAVFSSWLPEF</sequence>
<feature type="compositionally biased region" description="Basic and acidic residues" evidence="2">
    <location>
        <begin position="1"/>
        <end position="19"/>
    </location>
</feature>
<gene>
    <name evidence="4" type="ORF">VMCG_05271</name>
</gene>
<name>A0A423WQC4_9PEZI</name>
<evidence type="ECO:0000259" key="3">
    <source>
        <dbReference type="PROSITE" id="PS50086"/>
    </source>
</evidence>
<dbReference type="GO" id="GO:0005789">
    <property type="term" value="C:endoplasmic reticulum membrane"/>
    <property type="evidence" value="ECO:0007669"/>
    <property type="project" value="TreeGrafter"/>
</dbReference>
<dbReference type="GO" id="GO:0005096">
    <property type="term" value="F:GTPase activator activity"/>
    <property type="evidence" value="ECO:0007669"/>
    <property type="project" value="UniProtKB-KW"/>
</dbReference>
<reference evidence="4 5" key="1">
    <citation type="submission" date="2015-09" db="EMBL/GenBank/DDBJ databases">
        <title>Host preference determinants of Valsa canker pathogens revealed by comparative genomics.</title>
        <authorList>
            <person name="Yin Z."/>
            <person name="Huang L."/>
        </authorList>
    </citation>
    <scope>NUCLEOTIDE SEQUENCE [LARGE SCALE GENOMIC DNA]</scope>
    <source>
        <strain evidence="4 5">03-1</strain>
    </source>
</reference>
<dbReference type="InterPro" id="IPR045913">
    <property type="entry name" value="TBC20/Gyp8-like"/>
</dbReference>
<dbReference type="Gene3D" id="1.10.8.1310">
    <property type="match status" value="1"/>
</dbReference>
<evidence type="ECO:0000256" key="2">
    <source>
        <dbReference type="SAM" id="MobiDB-lite"/>
    </source>
</evidence>
<accession>A0A423WQC4</accession>
<dbReference type="Pfam" id="PF00566">
    <property type="entry name" value="RabGAP-TBC"/>
    <property type="match status" value="1"/>
</dbReference>
<dbReference type="SMART" id="SM00164">
    <property type="entry name" value="TBC"/>
    <property type="match status" value="1"/>
</dbReference>
<feature type="compositionally biased region" description="Basic and acidic residues" evidence="2">
    <location>
        <begin position="27"/>
        <end position="47"/>
    </location>
</feature>
<dbReference type="STRING" id="356882.A0A423WQC4"/>
<dbReference type="InterPro" id="IPR000195">
    <property type="entry name" value="Rab-GAP-TBC_dom"/>
</dbReference>
<proteinExistence type="predicted"/>
<organism evidence="4 5">
    <name type="scientific">Cytospora schulzeri</name>
    <dbReference type="NCBI Taxonomy" id="448051"/>
    <lineage>
        <taxon>Eukaryota</taxon>
        <taxon>Fungi</taxon>
        <taxon>Dikarya</taxon>
        <taxon>Ascomycota</taxon>
        <taxon>Pezizomycotina</taxon>
        <taxon>Sordariomycetes</taxon>
        <taxon>Sordariomycetidae</taxon>
        <taxon>Diaporthales</taxon>
        <taxon>Cytosporaceae</taxon>
        <taxon>Cytospora</taxon>
    </lineage>
</organism>
<dbReference type="EMBL" id="LKEA01000012">
    <property type="protein sequence ID" value="ROW05668.1"/>
    <property type="molecule type" value="Genomic_DNA"/>
</dbReference>
<dbReference type="OrthoDB" id="206700at2759"/>